<dbReference type="Proteomes" id="UP000233551">
    <property type="component" value="Unassembled WGS sequence"/>
</dbReference>
<comment type="caution">
    <text evidence="2">The sequence shown here is derived from an EMBL/GenBank/DDBJ whole genome shotgun (WGS) entry which is preliminary data.</text>
</comment>
<organism evidence="2 3">
    <name type="scientific">Punica granatum</name>
    <name type="common">Pomegranate</name>
    <dbReference type="NCBI Taxonomy" id="22663"/>
    <lineage>
        <taxon>Eukaryota</taxon>
        <taxon>Viridiplantae</taxon>
        <taxon>Streptophyta</taxon>
        <taxon>Embryophyta</taxon>
        <taxon>Tracheophyta</taxon>
        <taxon>Spermatophyta</taxon>
        <taxon>Magnoliopsida</taxon>
        <taxon>eudicotyledons</taxon>
        <taxon>Gunneridae</taxon>
        <taxon>Pentapetalae</taxon>
        <taxon>rosids</taxon>
        <taxon>malvids</taxon>
        <taxon>Myrtales</taxon>
        <taxon>Lythraceae</taxon>
        <taxon>Punica</taxon>
    </lineage>
</organism>
<reference evidence="2 3" key="1">
    <citation type="submission" date="2017-11" db="EMBL/GenBank/DDBJ databases">
        <title>De-novo sequencing of pomegranate (Punica granatum L.) genome.</title>
        <authorList>
            <person name="Akparov Z."/>
            <person name="Amiraslanov A."/>
            <person name="Hajiyeva S."/>
            <person name="Abbasov M."/>
            <person name="Kaur K."/>
            <person name="Hamwieh A."/>
            <person name="Solovyev V."/>
            <person name="Salamov A."/>
            <person name="Braich B."/>
            <person name="Kosarev P."/>
            <person name="Mahmoud A."/>
            <person name="Hajiyev E."/>
            <person name="Babayeva S."/>
            <person name="Izzatullayeva V."/>
            <person name="Mammadov A."/>
            <person name="Mammadov A."/>
            <person name="Sharifova S."/>
            <person name="Ojaghi J."/>
            <person name="Eynullazada K."/>
            <person name="Bayramov B."/>
            <person name="Abdulazimova A."/>
            <person name="Shahmuradov I."/>
        </authorList>
    </citation>
    <scope>NUCLEOTIDE SEQUENCE [LARGE SCALE GENOMIC DNA]</scope>
    <source>
        <strain evidence="3">cv. AG2017</strain>
        <tissue evidence="2">Leaf</tissue>
    </source>
</reference>
<feature type="non-terminal residue" evidence="2">
    <location>
        <position position="133"/>
    </location>
</feature>
<name>A0A2I0HIT3_PUNGR</name>
<gene>
    <name evidence="2" type="ORF">CRG98_048018</name>
</gene>
<evidence type="ECO:0000313" key="2">
    <source>
        <dbReference type="EMBL" id="PKI31591.1"/>
    </source>
</evidence>
<feature type="region of interest" description="Disordered" evidence="1">
    <location>
        <begin position="1"/>
        <end position="72"/>
    </location>
</feature>
<sequence length="133" mass="14265">MVLARSGATSQAGNDRSRGALSPLWQAASNNPAQSASQDPPPPQHDLNMILPPSSIGIKPRRKGNSEKMPNDMSLLITLPPKQVAALSPVEVQQLIEEKVAKAIQATEQKQLSLPSPSENLQSLQSQDIINTK</sequence>
<feature type="compositionally biased region" description="Low complexity" evidence="1">
    <location>
        <begin position="26"/>
        <end position="38"/>
    </location>
</feature>
<dbReference type="EMBL" id="PGOL01008563">
    <property type="protein sequence ID" value="PKI31591.1"/>
    <property type="molecule type" value="Genomic_DNA"/>
</dbReference>
<feature type="region of interest" description="Disordered" evidence="1">
    <location>
        <begin position="109"/>
        <end position="133"/>
    </location>
</feature>
<dbReference type="AlphaFoldDB" id="A0A2I0HIT3"/>
<evidence type="ECO:0000256" key="1">
    <source>
        <dbReference type="SAM" id="MobiDB-lite"/>
    </source>
</evidence>
<evidence type="ECO:0000313" key="3">
    <source>
        <dbReference type="Proteomes" id="UP000233551"/>
    </source>
</evidence>
<keyword evidence="3" id="KW-1185">Reference proteome</keyword>
<protein>
    <submittedName>
        <fullName evidence="2">Uncharacterized protein</fullName>
    </submittedName>
</protein>
<accession>A0A2I0HIT3</accession>
<proteinExistence type="predicted"/>